<keyword evidence="1" id="KW-0175">Coiled coil</keyword>
<name>A0A139LDL1_9BACE</name>
<dbReference type="InterPro" id="IPR011055">
    <property type="entry name" value="Dup_hybrid_motif"/>
</dbReference>
<dbReference type="FunFam" id="2.70.70.10:FF:000006">
    <property type="entry name" value="M23 family peptidase"/>
    <property type="match status" value="1"/>
</dbReference>
<proteinExistence type="predicted"/>
<dbReference type="InterPro" id="IPR050570">
    <property type="entry name" value="Cell_wall_metabolism_enzyme"/>
</dbReference>
<keyword evidence="2" id="KW-0812">Transmembrane</keyword>
<protein>
    <submittedName>
        <fullName evidence="4">Peptidase, M23 family</fullName>
    </submittedName>
</protein>
<sequence length="297" mass="33056">MVSLLRRLFIGMGLGAGSFIILLIIFGSPSEKELRKENSQLLAQYNVLSRRLDEAMGVLQDVQQRDDNLYRVIFAADPVPSAIRQAGYGGTNRYEHLMDMANSDLVVNTTQKMDMLSKQLYIQSRSFDDVVDMCKSHDEMLRCIPAIQPVSNKDLRKTASGYGTRIDPIYGTTKFHAGMDFSAPLGTDVYATGDGTVIQMGWQTGYGNRIVVDHGFGYQTVYAHLRDFRTKVGKKVVRGEVIGGVGSTGKSTGPHLHYEVHVKGQVVNPVNYYFMDLSAEDYDRMIQIAANHGKVLD</sequence>
<dbReference type="Pfam" id="PF01551">
    <property type="entry name" value="Peptidase_M23"/>
    <property type="match status" value="1"/>
</dbReference>
<keyword evidence="2" id="KW-1133">Transmembrane helix</keyword>
<accession>A0A139LDL1</accession>
<dbReference type="EMBL" id="LTDF01000088">
    <property type="protein sequence ID" value="KXT49511.1"/>
    <property type="molecule type" value="Genomic_DNA"/>
</dbReference>
<evidence type="ECO:0000259" key="3">
    <source>
        <dbReference type="Pfam" id="PF01551"/>
    </source>
</evidence>
<dbReference type="Gene3D" id="2.70.70.10">
    <property type="entry name" value="Glucose Permease (Domain IIA)"/>
    <property type="match status" value="1"/>
</dbReference>
<evidence type="ECO:0000313" key="5">
    <source>
        <dbReference type="Proteomes" id="UP000070319"/>
    </source>
</evidence>
<dbReference type="PATRIC" id="fig|329854.7.peg.2661"/>
<dbReference type="InterPro" id="IPR016047">
    <property type="entry name" value="M23ase_b-sheet_dom"/>
</dbReference>
<organism evidence="4">
    <name type="scientific">Bacteroides intestinalis</name>
    <dbReference type="NCBI Taxonomy" id="329854"/>
    <lineage>
        <taxon>Bacteria</taxon>
        <taxon>Pseudomonadati</taxon>
        <taxon>Bacteroidota</taxon>
        <taxon>Bacteroidia</taxon>
        <taxon>Bacteroidales</taxon>
        <taxon>Bacteroidaceae</taxon>
        <taxon>Bacteroides</taxon>
    </lineage>
</organism>
<gene>
    <name evidence="4" type="ORF">HMPREF2531_02614</name>
</gene>
<dbReference type="CDD" id="cd12797">
    <property type="entry name" value="M23_peptidase"/>
    <property type="match status" value="1"/>
</dbReference>
<feature type="transmembrane region" description="Helical" evidence="2">
    <location>
        <begin position="6"/>
        <end position="26"/>
    </location>
</feature>
<dbReference type="PANTHER" id="PTHR21666:SF286">
    <property type="entry name" value="LIPOPROTEIN NLPD"/>
    <property type="match status" value="1"/>
</dbReference>
<feature type="coiled-coil region" evidence="1">
    <location>
        <begin position="31"/>
        <end position="65"/>
    </location>
</feature>
<dbReference type="PANTHER" id="PTHR21666">
    <property type="entry name" value="PEPTIDASE-RELATED"/>
    <property type="match status" value="1"/>
</dbReference>
<dbReference type="SUPFAM" id="SSF51261">
    <property type="entry name" value="Duplicated hybrid motif"/>
    <property type="match status" value="1"/>
</dbReference>
<evidence type="ECO:0000256" key="2">
    <source>
        <dbReference type="SAM" id="Phobius"/>
    </source>
</evidence>
<keyword evidence="2" id="KW-0472">Membrane</keyword>
<evidence type="ECO:0000313" key="4">
    <source>
        <dbReference type="EMBL" id="KXT49511.1"/>
    </source>
</evidence>
<reference evidence="4 5" key="1">
    <citation type="submission" date="2016-02" db="EMBL/GenBank/DDBJ databases">
        <authorList>
            <person name="Wen L."/>
            <person name="He K."/>
            <person name="Yang H."/>
        </authorList>
    </citation>
    <scope>NUCLEOTIDE SEQUENCE [LARGE SCALE GENOMIC DNA]</scope>
    <source>
        <strain evidence="4 5">KLE1704</strain>
    </source>
</reference>
<evidence type="ECO:0000256" key="1">
    <source>
        <dbReference type="SAM" id="Coils"/>
    </source>
</evidence>
<dbReference type="Proteomes" id="UP000070319">
    <property type="component" value="Unassembled WGS sequence"/>
</dbReference>
<feature type="domain" description="M23ase beta-sheet core" evidence="3">
    <location>
        <begin position="174"/>
        <end position="269"/>
    </location>
</feature>
<comment type="caution">
    <text evidence="4">The sequence shown here is derived from an EMBL/GenBank/DDBJ whole genome shotgun (WGS) entry which is preliminary data.</text>
</comment>
<dbReference type="AlphaFoldDB" id="A0A139LDL1"/>
<dbReference type="GO" id="GO:0004222">
    <property type="term" value="F:metalloendopeptidase activity"/>
    <property type="evidence" value="ECO:0007669"/>
    <property type="project" value="TreeGrafter"/>
</dbReference>